<comment type="caution">
    <text evidence="2">The sequence shown here is derived from an EMBL/GenBank/DDBJ whole genome shotgun (WGS) entry which is preliminary data.</text>
</comment>
<dbReference type="PATRIC" id="fig|1612624.7.peg.4753"/>
<gene>
    <name evidence="2" type="ORF">ADU59_14215</name>
</gene>
<dbReference type="InterPro" id="IPR012924">
    <property type="entry name" value="TfuA_core"/>
</dbReference>
<accession>A0A1C7P135</accession>
<keyword evidence="3" id="KW-1185">Reference proteome</keyword>
<evidence type="ECO:0000313" key="3">
    <source>
        <dbReference type="Proteomes" id="UP000093111"/>
    </source>
</evidence>
<name>A0A1C7P135_9HYPH</name>
<evidence type="ECO:0000313" key="2">
    <source>
        <dbReference type="EMBL" id="OBZ94949.1"/>
    </source>
</evidence>
<feature type="domain" description="TfuA-like core" evidence="1">
    <location>
        <begin position="47"/>
        <end position="166"/>
    </location>
</feature>
<dbReference type="Proteomes" id="UP000093111">
    <property type="component" value="Unassembled WGS sequence"/>
</dbReference>
<proteinExistence type="predicted"/>
<organism evidence="2 3">
    <name type="scientific">Pararhizobium polonicum</name>
    <dbReference type="NCBI Taxonomy" id="1612624"/>
    <lineage>
        <taxon>Bacteria</taxon>
        <taxon>Pseudomonadati</taxon>
        <taxon>Pseudomonadota</taxon>
        <taxon>Alphaproteobacteria</taxon>
        <taxon>Hyphomicrobiales</taxon>
        <taxon>Rhizobiaceae</taxon>
        <taxon>Rhizobium/Agrobacterium group</taxon>
        <taxon>Pararhizobium</taxon>
    </lineage>
</organism>
<dbReference type="RefSeq" id="WP_068954772.1">
    <property type="nucleotide sequence ID" value="NZ_LGLV01000008.1"/>
</dbReference>
<evidence type="ECO:0000259" key="1">
    <source>
        <dbReference type="Pfam" id="PF07812"/>
    </source>
</evidence>
<reference evidence="2 3" key="1">
    <citation type="journal article" date="2016" name="Syst. Appl. Microbiol.">
        <title>Pararhizobium polonicum sp. nov. isolated from tumors on stone fruit rootstocks.</title>
        <authorList>
            <person name="Pulawska J."/>
            <person name="Kuzmanovic N."/>
            <person name="Willems A."/>
            <person name="Pothier J.F."/>
        </authorList>
    </citation>
    <scope>NUCLEOTIDE SEQUENCE [LARGE SCALE GENOMIC DNA]</scope>
    <source>
        <strain evidence="2 3">F5.1</strain>
    </source>
</reference>
<dbReference type="AlphaFoldDB" id="A0A1C7P135"/>
<dbReference type="Pfam" id="PF07812">
    <property type="entry name" value="TfuA"/>
    <property type="match status" value="1"/>
</dbReference>
<protein>
    <submittedName>
        <fullName evidence="2">Antibiotic resistance protein</fullName>
    </submittedName>
</protein>
<sequence length="224" mass="24275">MKVIFIGPSLPDAARLCASDIILRPPAIQGDLRKAIDEGFTSIGLVDGGFEYQPPVWHKEILYGLSIGVRIYGASSMGALRAAECEAFGMIGIGAVFDGFKTGRLIDDADVALLHGPEELGYPALTVPFVNVSATLDTLQESGHLSPLQQELLETSARNIFFKERTWKRIVAGSGLGKEVLPVLTRGMVDIKRQDALQLLATMHEAPATLRKHAPDWQLNLTAL</sequence>
<dbReference type="EMBL" id="LGLV01000008">
    <property type="protein sequence ID" value="OBZ94949.1"/>
    <property type="molecule type" value="Genomic_DNA"/>
</dbReference>
<dbReference type="OrthoDB" id="118811at2"/>
<dbReference type="STRING" id="1612624.ADU59_14215"/>